<gene>
    <name evidence="2" type="ORF">SDC9_147456</name>
</gene>
<accession>A0A645EG49</accession>
<dbReference type="EMBL" id="VSSQ01046293">
    <property type="protein sequence ID" value="MPN00262.1"/>
    <property type="molecule type" value="Genomic_DNA"/>
</dbReference>
<name>A0A645EG49_9ZZZZ</name>
<evidence type="ECO:0000313" key="2">
    <source>
        <dbReference type="EMBL" id="MPN00262.1"/>
    </source>
</evidence>
<evidence type="ECO:0000256" key="1">
    <source>
        <dbReference type="SAM" id="Phobius"/>
    </source>
</evidence>
<organism evidence="2">
    <name type="scientific">bioreactor metagenome</name>
    <dbReference type="NCBI Taxonomy" id="1076179"/>
    <lineage>
        <taxon>unclassified sequences</taxon>
        <taxon>metagenomes</taxon>
        <taxon>ecological metagenomes</taxon>
    </lineage>
</organism>
<reference evidence="2" key="1">
    <citation type="submission" date="2019-08" db="EMBL/GenBank/DDBJ databases">
        <authorList>
            <person name="Kucharzyk K."/>
            <person name="Murdoch R.W."/>
            <person name="Higgins S."/>
            <person name="Loffler F."/>
        </authorList>
    </citation>
    <scope>NUCLEOTIDE SEQUENCE</scope>
</reference>
<keyword evidence="1" id="KW-0812">Transmembrane</keyword>
<protein>
    <submittedName>
        <fullName evidence="2">Uncharacterized protein</fullName>
    </submittedName>
</protein>
<keyword evidence="1" id="KW-0472">Membrane</keyword>
<keyword evidence="1" id="KW-1133">Transmembrane helix</keyword>
<sequence length="56" mass="6079">MMDHIGPDMLTFANAGAKLRIIGSFIVTVLSETAVFLLCLQVFISTPLVKYHGQIG</sequence>
<comment type="caution">
    <text evidence="2">The sequence shown here is derived from an EMBL/GenBank/DDBJ whole genome shotgun (WGS) entry which is preliminary data.</text>
</comment>
<feature type="transmembrane region" description="Helical" evidence="1">
    <location>
        <begin position="21"/>
        <end position="44"/>
    </location>
</feature>
<dbReference type="AlphaFoldDB" id="A0A645EG49"/>
<proteinExistence type="predicted"/>